<sequence>MKTMIFEQLRRTLAGLVLAGACAATAQAQYIGGDLNLDLDDSGDVFILAADVTLTGRVGGDVDGFAADVTIDADIGGDINMAMADFRQRGRVGGDINVGAADISIGGDVLGEANLGAANINVSGRIQRDLNAGAAAVLLEPSSLVGGDAELGGREVIVRGQIMGETTITGREVRISGEIVGPLEIEARDVYFEPGARIVGPVAIRSENEPVVAEGVVMPEAITIETITWRDREFGDYGGPDFNIQIGPPAWAFASVFAFSAFVLGMLAALVAPRSVGAIAAAFRRRPVSSGFLGLVVFAVSPILLVTLFVLLLITIIGIPLAFILLFAYPVILFLGFAFGGMAIGDLIFNRKGGQAGLGLRTLSFFVAIVAIAALGAVPVLGWVLGPIVLCIGLGAWSIAIFSRAGNGGGQAEAAV</sequence>
<keyword evidence="2" id="KW-0732">Signal</keyword>
<dbReference type="InterPro" id="IPR058486">
    <property type="entry name" value="DUF8173"/>
</dbReference>
<feature type="chain" id="PRO_5020850947" description="DUF8173 domain-containing protein" evidence="2">
    <location>
        <begin position="29"/>
        <end position="416"/>
    </location>
</feature>
<dbReference type="AlphaFoldDB" id="A0A4S2GXN3"/>
<dbReference type="RefSeq" id="WP_135996834.1">
    <property type="nucleotide sequence ID" value="NZ_CP071057.1"/>
</dbReference>
<keyword evidence="1" id="KW-0472">Membrane</keyword>
<evidence type="ECO:0000259" key="3">
    <source>
        <dbReference type="Pfam" id="PF26514"/>
    </source>
</evidence>
<evidence type="ECO:0000256" key="2">
    <source>
        <dbReference type="SAM" id="SignalP"/>
    </source>
</evidence>
<comment type="caution">
    <text evidence="4">The sequence shown here is derived from an EMBL/GenBank/DDBJ whole genome shotgun (WGS) entry which is preliminary data.</text>
</comment>
<dbReference type="PROSITE" id="PS51257">
    <property type="entry name" value="PROKAR_LIPOPROTEIN"/>
    <property type="match status" value="1"/>
</dbReference>
<feature type="transmembrane region" description="Helical" evidence="1">
    <location>
        <begin position="323"/>
        <end position="349"/>
    </location>
</feature>
<keyword evidence="1" id="KW-0812">Transmembrane</keyword>
<proteinExistence type="predicted"/>
<evidence type="ECO:0000313" key="4">
    <source>
        <dbReference type="EMBL" id="TGY87907.1"/>
    </source>
</evidence>
<organism evidence="4 5">
    <name type="scientific">Marinicauda algicola</name>
    <dbReference type="NCBI Taxonomy" id="2029849"/>
    <lineage>
        <taxon>Bacteria</taxon>
        <taxon>Pseudomonadati</taxon>
        <taxon>Pseudomonadota</taxon>
        <taxon>Alphaproteobacteria</taxon>
        <taxon>Maricaulales</taxon>
        <taxon>Maricaulaceae</taxon>
        <taxon>Marinicauda</taxon>
    </lineage>
</organism>
<name>A0A4S2GXN3_9PROT</name>
<feature type="transmembrane region" description="Helical" evidence="1">
    <location>
        <begin position="384"/>
        <end position="402"/>
    </location>
</feature>
<accession>A0A4S2GXN3</accession>
<protein>
    <recommendedName>
        <fullName evidence="3">DUF8173 domain-containing protein</fullName>
    </recommendedName>
</protein>
<feature type="transmembrane region" description="Helical" evidence="1">
    <location>
        <begin position="250"/>
        <end position="271"/>
    </location>
</feature>
<evidence type="ECO:0000256" key="1">
    <source>
        <dbReference type="SAM" id="Phobius"/>
    </source>
</evidence>
<dbReference type="OrthoDB" id="7625684at2"/>
<feature type="domain" description="DUF8173" evidence="3">
    <location>
        <begin position="252"/>
        <end position="397"/>
    </location>
</feature>
<feature type="transmembrane region" description="Helical" evidence="1">
    <location>
        <begin position="292"/>
        <end position="317"/>
    </location>
</feature>
<keyword evidence="1" id="KW-1133">Transmembrane helix</keyword>
<feature type="transmembrane region" description="Helical" evidence="1">
    <location>
        <begin position="358"/>
        <end position="378"/>
    </location>
</feature>
<reference evidence="4 5" key="1">
    <citation type="journal article" date="2017" name="Int. J. Syst. Evol. Microbiol.">
        <title>Marinicauda algicola sp. nov., isolated from a marine red alga Rhodosorus marinus.</title>
        <authorList>
            <person name="Jeong S.E."/>
            <person name="Jeon S.H."/>
            <person name="Chun B.H."/>
            <person name="Kim D.W."/>
            <person name="Jeon C.O."/>
        </authorList>
    </citation>
    <scope>NUCLEOTIDE SEQUENCE [LARGE SCALE GENOMIC DNA]</scope>
    <source>
        <strain evidence="4 5">JCM 31718</strain>
    </source>
</reference>
<dbReference type="Pfam" id="PF26514">
    <property type="entry name" value="DUF8173"/>
    <property type="match status" value="1"/>
</dbReference>
<evidence type="ECO:0000313" key="5">
    <source>
        <dbReference type="Proteomes" id="UP000308054"/>
    </source>
</evidence>
<keyword evidence="5" id="KW-1185">Reference proteome</keyword>
<dbReference type="EMBL" id="SRXW01000004">
    <property type="protein sequence ID" value="TGY87907.1"/>
    <property type="molecule type" value="Genomic_DNA"/>
</dbReference>
<dbReference type="Proteomes" id="UP000308054">
    <property type="component" value="Unassembled WGS sequence"/>
</dbReference>
<gene>
    <name evidence="4" type="ORF">E5163_13400</name>
</gene>
<feature type="signal peptide" evidence="2">
    <location>
        <begin position="1"/>
        <end position="28"/>
    </location>
</feature>